<dbReference type="FunFam" id="3.10.170.20:FF:000007">
    <property type="entry name" value="Leishmanolysin-like peptidase"/>
    <property type="match status" value="1"/>
</dbReference>
<keyword evidence="5 9" id="KW-0862">Zinc</keyword>
<proteinExistence type="inferred from homology"/>
<evidence type="ECO:0000256" key="4">
    <source>
        <dbReference type="ARBA" id="ARBA00022801"/>
    </source>
</evidence>
<accession>A0A1I7X6L4</accession>
<keyword evidence="6 9" id="KW-0482">Metalloprotease</keyword>
<dbReference type="GO" id="GO:0046872">
    <property type="term" value="F:metal ion binding"/>
    <property type="evidence" value="ECO:0007669"/>
    <property type="project" value="UniProtKB-KW"/>
</dbReference>
<dbReference type="GO" id="GO:0004222">
    <property type="term" value="F:metalloendopeptidase activity"/>
    <property type="evidence" value="ECO:0007669"/>
    <property type="project" value="UniProtKB-UniRule"/>
</dbReference>
<dbReference type="PANTHER" id="PTHR10942">
    <property type="entry name" value="LEISHMANOLYSIN-LIKE PEPTIDASE"/>
    <property type="match status" value="1"/>
</dbReference>
<dbReference type="GO" id="GO:0006508">
    <property type="term" value="P:proteolysis"/>
    <property type="evidence" value="ECO:0007669"/>
    <property type="project" value="UniProtKB-KW"/>
</dbReference>
<name>A0A1I7X6L4_HETBA</name>
<dbReference type="GO" id="GO:0016020">
    <property type="term" value="C:membrane"/>
    <property type="evidence" value="ECO:0007669"/>
    <property type="project" value="InterPro"/>
</dbReference>
<evidence type="ECO:0000256" key="2">
    <source>
        <dbReference type="ARBA" id="ARBA00022670"/>
    </source>
</evidence>
<feature type="active site" evidence="8">
    <location>
        <position position="235"/>
    </location>
</feature>
<keyword evidence="3 9" id="KW-0479">Metal-binding</keyword>
<keyword evidence="2 10" id="KW-0645">Protease</keyword>
<evidence type="ECO:0000256" key="11">
    <source>
        <dbReference type="SAM" id="Phobius"/>
    </source>
</evidence>
<dbReference type="Pfam" id="PF01457">
    <property type="entry name" value="Peptidase_M8"/>
    <property type="match status" value="2"/>
</dbReference>
<keyword evidence="11" id="KW-1133">Transmembrane helix</keyword>
<organism evidence="12 13">
    <name type="scientific">Heterorhabditis bacteriophora</name>
    <name type="common">Entomopathogenic nematode worm</name>
    <dbReference type="NCBI Taxonomy" id="37862"/>
    <lineage>
        <taxon>Eukaryota</taxon>
        <taxon>Metazoa</taxon>
        <taxon>Ecdysozoa</taxon>
        <taxon>Nematoda</taxon>
        <taxon>Chromadorea</taxon>
        <taxon>Rhabditida</taxon>
        <taxon>Rhabditina</taxon>
        <taxon>Rhabditomorpha</taxon>
        <taxon>Strongyloidea</taxon>
        <taxon>Heterorhabditidae</taxon>
        <taxon>Heterorhabditis</taxon>
    </lineage>
</organism>
<dbReference type="EC" id="3.4.24.-" evidence="10"/>
<evidence type="ECO:0000313" key="13">
    <source>
        <dbReference type="WBParaSite" id="Hba_13207"/>
    </source>
</evidence>
<dbReference type="SUPFAM" id="SSF55486">
    <property type="entry name" value="Metalloproteases ('zincins'), catalytic domain"/>
    <property type="match status" value="1"/>
</dbReference>
<evidence type="ECO:0000313" key="12">
    <source>
        <dbReference type="Proteomes" id="UP000095283"/>
    </source>
</evidence>
<feature type="transmembrane region" description="Helical" evidence="11">
    <location>
        <begin position="448"/>
        <end position="469"/>
    </location>
</feature>
<feature type="chain" id="PRO_5023966151" description="Leishmanolysin-like peptidase" evidence="10">
    <location>
        <begin position="22"/>
        <end position="470"/>
    </location>
</feature>
<evidence type="ECO:0000256" key="1">
    <source>
        <dbReference type="ARBA" id="ARBA00005860"/>
    </source>
</evidence>
<keyword evidence="10" id="KW-0732">Signal</keyword>
<dbReference type="Gene3D" id="2.10.55.10">
    <property type="entry name" value="Leishmanolysin domain 3"/>
    <property type="match status" value="1"/>
</dbReference>
<dbReference type="Proteomes" id="UP000095283">
    <property type="component" value="Unplaced"/>
</dbReference>
<dbReference type="InterPro" id="IPR001577">
    <property type="entry name" value="Peptidase_M8"/>
</dbReference>
<dbReference type="AlphaFoldDB" id="A0A1I7X6L4"/>
<evidence type="ECO:0000256" key="9">
    <source>
        <dbReference type="PIRSR" id="PIRSR601577-2"/>
    </source>
</evidence>
<protein>
    <recommendedName>
        <fullName evidence="7 10">Leishmanolysin-like peptidase</fullName>
        <ecNumber evidence="10">3.4.24.-</ecNumber>
    </recommendedName>
</protein>
<evidence type="ECO:0000256" key="8">
    <source>
        <dbReference type="PIRSR" id="PIRSR601577-1"/>
    </source>
</evidence>
<comment type="similarity">
    <text evidence="1 10">Belongs to the peptidase M8 family.</text>
</comment>
<dbReference type="Gene3D" id="3.10.170.20">
    <property type="match status" value="1"/>
</dbReference>
<feature type="binding site" evidence="9">
    <location>
        <position position="234"/>
    </location>
    <ligand>
        <name>Zn(2+)</name>
        <dbReference type="ChEBI" id="CHEBI:29105"/>
        <note>catalytic</note>
    </ligand>
</feature>
<reference evidence="13" key="1">
    <citation type="submission" date="2016-11" db="UniProtKB">
        <authorList>
            <consortium name="WormBaseParasite"/>
        </authorList>
    </citation>
    <scope>IDENTIFICATION</scope>
</reference>
<sequence>MKPRLLHYSLNILLFIPTWLALPCSYKSPRVEDILFEVPVEEKVHSRLQRSTSEEFEPLRIHLHYDESVLALSPEKQKYVNSSLLPEAAGYWEHALRVRRMDGPIRLRRKCISSYYYFRAEKKSVACDKGCRDWTTCGDAVIPKEHLLCSYCISSDDCYTSGALGEGILEADFILYVTAISTKRCDSIDTLAYAAHCQQEARLDRPIAGHVNLCPSALSTHRHDQEILVSTVKHEILHALGFSVGLYAFFRDEHGRPRTKRCTSQRDSLALCNLVPYKKQLPLQFRNFASIEGVSDEGMKHYGGSVELADFCPYSQEFEWKMLNSTARRDSRCELEGNNREGEDILEVYGPFSRCFDFIQPWTERKCGRMRTLSHYMAGCYEHVCENGTLFIGIHNSTSMYPCHFEGQHIHIHRVMWILFIYVVSLSFANALFPYIPIFLGDPALDEPCSSCMAVLWTSLTVTILGYFLH</sequence>
<feature type="binding site" evidence="9">
    <location>
        <position position="238"/>
    </location>
    <ligand>
        <name>Zn(2+)</name>
        <dbReference type="ChEBI" id="CHEBI:29105"/>
        <note>catalytic</note>
    </ligand>
</feature>
<evidence type="ECO:0000256" key="3">
    <source>
        <dbReference type="ARBA" id="ARBA00022723"/>
    </source>
</evidence>
<feature type="signal peptide" evidence="10">
    <location>
        <begin position="1"/>
        <end position="21"/>
    </location>
</feature>
<feature type="transmembrane region" description="Helical" evidence="11">
    <location>
        <begin position="415"/>
        <end position="436"/>
    </location>
</feature>
<dbReference type="GO" id="GO:0007155">
    <property type="term" value="P:cell adhesion"/>
    <property type="evidence" value="ECO:0007669"/>
    <property type="project" value="InterPro"/>
</dbReference>
<dbReference type="WBParaSite" id="Hba_13207">
    <property type="protein sequence ID" value="Hba_13207"/>
    <property type="gene ID" value="Hba_13207"/>
</dbReference>
<evidence type="ECO:0000256" key="5">
    <source>
        <dbReference type="ARBA" id="ARBA00022833"/>
    </source>
</evidence>
<dbReference type="PANTHER" id="PTHR10942:SF0">
    <property type="entry name" value="LEISHMANOLYSIN-LIKE PEPTIDASE"/>
    <property type="match status" value="1"/>
</dbReference>
<keyword evidence="11" id="KW-0472">Membrane</keyword>
<evidence type="ECO:0000256" key="6">
    <source>
        <dbReference type="ARBA" id="ARBA00023049"/>
    </source>
</evidence>
<evidence type="ECO:0000256" key="10">
    <source>
        <dbReference type="RuleBase" id="RU366077"/>
    </source>
</evidence>
<keyword evidence="4 10" id="KW-0378">Hydrolase</keyword>
<evidence type="ECO:0000256" key="7">
    <source>
        <dbReference type="ARBA" id="ARBA00039717"/>
    </source>
</evidence>
<keyword evidence="11" id="KW-0812">Transmembrane</keyword>
<dbReference type="GO" id="GO:0005737">
    <property type="term" value="C:cytoplasm"/>
    <property type="evidence" value="ECO:0007669"/>
    <property type="project" value="TreeGrafter"/>
</dbReference>
<comment type="cofactor">
    <cofactor evidence="9 10">
        <name>Zn(2+)</name>
        <dbReference type="ChEBI" id="CHEBI:29105"/>
    </cofactor>
    <text evidence="9 10">Binds 1 zinc ion per subunit.</text>
</comment>
<keyword evidence="12" id="KW-1185">Reference proteome</keyword>